<dbReference type="Proteomes" id="UP000069030">
    <property type="component" value="Chromosome"/>
</dbReference>
<accession>A0A0S7E9Y7</accession>
<gene>
    <name evidence="2" type="ORF">AS202_06975</name>
</gene>
<dbReference type="GeneID" id="66974533"/>
<dbReference type="KEGG" id="mod:AS202_06975"/>
<dbReference type="Pfam" id="PF14257">
    <property type="entry name" value="DUF4349"/>
    <property type="match status" value="1"/>
</dbReference>
<dbReference type="eggNOG" id="COG1196">
    <property type="taxonomic scope" value="Bacteria"/>
</dbReference>
<dbReference type="AlphaFoldDB" id="A0A0S7E9Y7"/>
<proteinExistence type="predicted"/>
<dbReference type="RefSeq" id="WP_006257610.1">
    <property type="nucleotide sequence ID" value="NZ_BCMQ01000001.1"/>
</dbReference>
<dbReference type="InterPro" id="IPR025645">
    <property type="entry name" value="DUF4349"/>
</dbReference>
<sequence>MKKTLKLLTLMLFIALASCSKSAEYGEISAVALEDISTTDAAAETTAEAPQSTDSTQDITVPERMIVKEGNIRFETSNAQETRANIVASSKKLNGYLSQDTSNVYGNRTEHTIVIRVPAKNFETLLEGVTQTATKVDSKNINALDVTEEFIDIEARIKTKKEIEERYKELLKRANTIDDILRIERELGALRADIESFEGRLKYLKSRISLSTLTVTFYEKGESTTGFGHEISSAFGSGWSNLLSFVIGLFYIWPFILISIGLIFIIRRIRKRRKQNKIN</sequence>
<reference evidence="2 3" key="1">
    <citation type="journal article" date="2016" name="J. Zhejiang Univ. Sci. B">
        <title>Antibiotic resistance mechanisms of Myroides sp.</title>
        <authorList>
            <person name="Hu S."/>
            <person name="Yuan S."/>
            <person name="Qu H."/>
            <person name="Jiang T."/>
            <person name="Zhou Y."/>
            <person name="Wang M."/>
            <person name="Ming D."/>
        </authorList>
    </citation>
    <scope>NUCLEOTIDE SEQUENCE [LARGE SCALE GENOMIC DNA]</scope>
    <source>
        <strain evidence="2 3">PR63039</strain>
    </source>
</reference>
<organism evidence="2 3">
    <name type="scientific">Myroides odoratimimus</name>
    <dbReference type="NCBI Taxonomy" id="76832"/>
    <lineage>
        <taxon>Bacteria</taxon>
        <taxon>Pseudomonadati</taxon>
        <taxon>Bacteroidota</taxon>
        <taxon>Flavobacteriia</taxon>
        <taxon>Flavobacteriales</taxon>
        <taxon>Flavobacteriaceae</taxon>
        <taxon>Myroides</taxon>
    </lineage>
</organism>
<evidence type="ECO:0000313" key="3">
    <source>
        <dbReference type="Proteomes" id="UP000069030"/>
    </source>
</evidence>
<dbReference type="EMBL" id="CP013690">
    <property type="protein sequence ID" value="ALU25899.1"/>
    <property type="molecule type" value="Genomic_DNA"/>
</dbReference>
<protein>
    <recommendedName>
        <fullName evidence="1">DUF4349 domain-containing protein</fullName>
    </recommendedName>
</protein>
<evidence type="ECO:0000259" key="1">
    <source>
        <dbReference type="Pfam" id="PF14257"/>
    </source>
</evidence>
<dbReference type="PROSITE" id="PS51257">
    <property type="entry name" value="PROKAR_LIPOPROTEIN"/>
    <property type="match status" value="1"/>
</dbReference>
<name>A0A0S7E9Y7_9FLAO</name>
<feature type="domain" description="DUF4349" evidence="1">
    <location>
        <begin position="64"/>
        <end position="266"/>
    </location>
</feature>
<evidence type="ECO:0000313" key="2">
    <source>
        <dbReference type="EMBL" id="ALU25899.1"/>
    </source>
</evidence>